<dbReference type="GO" id="GO:0016747">
    <property type="term" value="F:acyltransferase activity, transferring groups other than amino-acyl groups"/>
    <property type="evidence" value="ECO:0007669"/>
    <property type="project" value="InterPro"/>
</dbReference>
<evidence type="ECO:0000313" key="3">
    <source>
        <dbReference type="Proteomes" id="UP000034407"/>
    </source>
</evidence>
<dbReference type="OrthoDB" id="9783470at2"/>
<feature type="domain" description="N-acetyltransferase" evidence="1">
    <location>
        <begin position="5"/>
        <end position="154"/>
    </location>
</feature>
<dbReference type="RefSeq" id="WP_046823254.1">
    <property type="nucleotide sequence ID" value="NZ_LBBT01000218.1"/>
</dbReference>
<keyword evidence="3" id="KW-1185">Reference proteome</keyword>
<dbReference type="Pfam" id="PF13508">
    <property type="entry name" value="Acetyltransf_7"/>
    <property type="match status" value="1"/>
</dbReference>
<dbReference type="EMBL" id="LBBT01000218">
    <property type="protein sequence ID" value="KKY01074.1"/>
    <property type="molecule type" value="Genomic_DNA"/>
</dbReference>
<protein>
    <submittedName>
        <fullName evidence="2">GCN5 family acetyltransferase</fullName>
    </submittedName>
</protein>
<evidence type="ECO:0000313" key="2">
    <source>
        <dbReference type="EMBL" id="KKY01074.1"/>
    </source>
</evidence>
<dbReference type="AlphaFoldDB" id="A0A0M3DI10"/>
<dbReference type="SUPFAM" id="SSF55729">
    <property type="entry name" value="Acyl-CoA N-acyltransferases (Nat)"/>
    <property type="match status" value="1"/>
</dbReference>
<name>A0A0M3DI10_9FIRM</name>
<dbReference type="InterPro" id="IPR016181">
    <property type="entry name" value="Acyl_CoA_acyltransferase"/>
</dbReference>
<reference evidence="2 3" key="1">
    <citation type="submission" date="2015-04" db="EMBL/GenBank/DDBJ databases">
        <title>Microcin producing Clostridium sp. JC272T.</title>
        <authorList>
            <person name="Jyothsna T."/>
            <person name="Sasikala C."/>
            <person name="Ramana C."/>
        </authorList>
    </citation>
    <scope>NUCLEOTIDE SEQUENCE [LARGE SCALE GENOMIC DNA]</scope>
    <source>
        <strain evidence="2 3">JC272</strain>
    </source>
</reference>
<dbReference type="Gene3D" id="3.40.630.30">
    <property type="match status" value="1"/>
</dbReference>
<proteinExistence type="predicted"/>
<dbReference type="CDD" id="cd04301">
    <property type="entry name" value="NAT_SF"/>
    <property type="match status" value="1"/>
</dbReference>
<dbReference type="Proteomes" id="UP000034407">
    <property type="component" value="Unassembled WGS sequence"/>
</dbReference>
<sequence length="154" mass="17894">MFKIIEIHDIELKSNVADCILRKLPEWFDIEESIVEYVEGVKDTKFYVAYDVEKPIGFISIKHNNEYTSEIYVIGVLKEYQGKHVGKSLVEVANNTLSSKGTKFLQVKTLGPSNPNKYYADTRKFYKSVGFYPLEEIKELWDEINICLIMIKNI</sequence>
<gene>
    <name evidence="2" type="ORF">VN21_10630</name>
</gene>
<keyword evidence="2" id="KW-0808">Transferase</keyword>
<dbReference type="PROSITE" id="PS51186">
    <property type="entry name" value="GNAT"/>
    <property type="match status" value="1"/>
</dbReference>
<accession>A0A0M3DI10</accession>
<comment type="caution">
    <text evidence="2">The sequence shown here is derived from an EMBL/GenBank/DDBJ whole genome shotgun (WGS) entry which is preliminary data.</text>
</comment>
<evidence type="ECO:0000259" key="1">
    <source>
        <dbReference type="PROSITE" id="PS51186"/>
    </source>
</evidence>
<dbReference type="PATRIC" id="fig|1629550.3.peg.1578"/>
<organism evidence="2 3">
    <name type="scientific">Paraclostridium benzoelyticum</name>
    <dbReference type="NCBI Taxonomy" id="1629550"/>
    <lineage>
        <taxon>Bacteria</taxon>
        <taxon>Bacillati</taxon>
        <taxon>Bacillota</taxon>
        <taxon>Clostridia</taxon>
        <taxon>Peptostreptococcales</taxon>
        <taxon>Peptostreptococcaceae</taxon>
        <taxon>Paraclostridium</taxon>
    </lineage>
</organism>
<dbReference type="InterPro" id="IPR000182">
    <property type="entry name" value="GNAT_dom"/>
</dbReference>